<evidence type="ECO:0000259" key="3">
    <source>
        <dbReference type="Pfam" id="PF18995"/>
    </source>
</evidence>
<dbReference type="InterPro" id="IPR039164">
    <property type="entry name" value="UBR1-like"/>
</dbReference>
<keyword evidence="2" id="KW-0812">Transmembrane</keyword>
<keyword evidence="1" id="KW-0833">Ubl conjugation pathway</keyword>
<dbReference type="Proteomes" id="UP001178507">
    <property type="component" value="Unassembled WGS sequence"/>
</dbReference>
<dbReference type="EMBL" id="CAUJNA010003325">
    <property type="protein sequence ID" value="CAJ1399133.1"/>
    <property type="molecule type" value="Genomic_DNA"/>
</dbReference>
<keyword evidence="1" id="KW-0479">Metal-binding</keyword>
<keyword evidence="2" id="KW-0472">Membrane</keyword>
<keyword evidence="5" id="KW-1185">Reference proteome</keyword>
<accession>A0AA36J5Y3</accession>
<comment type="catalytic activity">
    <reaction evidence="1">
        <text>S-ubiquitinyl-[E2 ubiquitin-conjugating enzyme]-L-cysteine + [acceptor protein]-L-lysine = [E2 ubiquitin-conjugating enzyme]-L-cysteine + N(6)-ubiquitinyl-[acceptor protein]-L-lysine.</text>
        <dbReference type="EC" id="2.3.2.27"/>
    </reaction>
</comment>
<protein>
    <recommendedName>
        <fullName evidence="1">E3 ubiquitin-protein ligase</fullName>
        <ecNumber evidence="1">2.3.2.27</ecNumber>
    </recommendedName>
</protein>
<keyword evidence="1" id="KW-0863">Zinc-finger</keyword>
<evidence type="ECO:0000256" key="1">
    <source>
        <dbReference type="RuleBase" id="RU366018"/>
    </source>
</evidence>
<name>A0AA36J5Y3_9DINO</name>
<dbReference type="Pfam" id="PF18995">
    <property type="entry name" value="PRT6_C"/>
    <property type="match status" value="1"/>
</dbReference>
<evidence type="ECO:0000256" key="2">
    <source>
        <dbReference type="SAM" id="Phobius"/>
    </source>
</evidence>
<dbReference type="AlphaFoldDB" id="A0AA36J5Y3"/>
<dbReference type="GO" id="GO:0016567">
    <property type="term" value="P:protein ubiquitination"/>
    <property type="evidence" value="ECO:0007669"/>
    <property type="project" value="UniProtKB-UniRule"/>
</dbReference>
<dbReference type="PANTHER" id="PTHR21497:SF24">
    <property type="entry name" value="E3 UBIQUITIN-PROTEIN LIGASE UBR1"/>
    <property type="match status" value="1"/>
</dbReference>
<evidence type="ECO:0000313" key="5">
    <source>
        <dbReference type="Proteomes" id="UP001178507"/>
    </source>
</evidence>
<dbReference type="InterPro" id="IPR044046">
    <property type="entry name" value="E3_ligase_UBR-like_C"/>
</dbReference>
<evidence type="ECO:0000313" key="4">
    <source>
        <dbReference type="EMBL" id="CAJ1399133.1"/>
    </source>
</evidence>
<gene>
    <name evidence="4" type="ORF">EVOR1521_LOCUS22722</name>
</gene>
<reference evidence="4" key="1">
    <citation type="submission" date="2023-08" db="EMBL/GenBank/DDBJ databases">
        <authorList>
            <person name="Chen Y."/>
            <person name="Shah S."/>
            <person name="Dougan E. K."/>
            <person name="Thang M."/>
            <person name="Chan C."/>
        </authorList>
    </citation>
    <scope>NUCLEOTIDE SEQUENCE</scope>
</reference>
<dbReference type="GO" id="GO:0000151">
    <property type="term" value="C:ubiquitin ligase complex"/>
    <property type="evidence" value="ECO:0007669"/>
    <property type="project" value="TreeGrafter"/>
</dbReference>
<dbReference type="GO" id="GO:0008270">
    <property type="term" value="F:zinc ion binding"/>
    <property type="evidence" value="ECO:0007669"/>
    <property type="project" value="UniProtKB-UniRule"/>
</dbReference>
<comment type="function">
    <text evidence="1">Ubiquitin ligase protein which is a component of the N-end rule pathway. Recognizes and binds to proteins bearing specific N-terminal residues that are destabilizing according to the N-end rule, leading to their ubiquitination and subsequent degradation.</text>
</comment>
<dbReference type="GO" id="GO:0005737">
    <property type="term" value="C:cytoplasm"/>
    <property type="evidence" value="ECO:0007669"/>
    <property type="project" value="TreeGrafter"/>
</dbReference>
<dbReference type="EC" id="2.3.2.27" evidence="1"/>
<comment type="pathway">
    <text evidence="1">Protein modification; protein ubiquitination.</text>
</comment>
<feature type="transmembrane region" description="Helical" evidence="2">
    <location>
        <begin position="12"/>
        <end position="29"/>
    </location>
</feature>
<organism evidence="4 5">
    <name type="scientific">Effrenium voratum</name>
    <dbReference type="NCBI Taxonomy" id="2562239"/>
    <lineage>
        <taxon>Eukaryota</taxon>
        <taxon>Sar</taxon>
        <taxon>Alveolata</taxon>
        <taxon>Dinophyceae</taxon>
        <taxon>Suessiales</taxon>
        <taxon>Symbiodiniaceae</taxon>
        <taxon>Effrenium</taxon>
    </lineage>
</organism>
<keyword evidence="1" id="KW-0862">Zinc</keyword>
<proteinExistence type="inferred from homology"/>
<feature type="domain" description="E3 ubiquitin-protein ligase UBR-like C-terminal" evidence="3">
    <location>
        <begin position="91"/>
        <end position="217"/>
    </location>
</feature>
<comment type="similarity">
    <text evidence="1">Belongs to the E3 ubiquitin-protein ligase UBR1-like family.</text>
</comment>
<comment type="caution">
    <text evidence="4">The sequence shown here is derived from an EMBL/GenBank/DDBJ whole genome shotgun (WGS) entry which is preliminary data.</text>
</comment>
<sequence>MEDTEAFVLKQLLEFLTFAAWLCAALWGFSQQERNRLTFLESERSESFAMLVALLRLDANVSIGDLQVNDLPEPLQVFFQGELTEATADPFIQLPKMYLEILKDVRKRPCSACGRVPEEPALCLLCGALVCLGSKACRGADPLEGQCTEHARRCSSGQSLFLLPFMAQILAVSAPDCCLWDCPYVDKNGEHNPYLRRPCAMSLTLDVRCWDSLRQIFTKSAVRREIFLYNEKTGQYIPNAL</sequence>
<dbReference type="GO" id="GO:0061630">
    <property type="term" value="F:ubiquitin protein ligase activity"/>
    <property type="evidence" value="ECO:0007669"/>
    <property type="project" value="UniProtKB-UniRule"/>
</dbReference>
<keyword evidence="2" id="KW-1133">Transmembrane helix</keyword>
<dbReference type="GO" id="GO:0071596">
    <property type="term" value="P:ubiquitin-dependent protein catabolic process via the N-end rule pathway"/>
    <property type="evidence" value="ECO:0007669"/>
    <property type="project" value="UniProtKB-UniRule"/>
</dbReference>
<dbReference type="PANTHER" id="PTHR21497">
    <property type="entry name" value="UBIQUITIN LIGASE E3 ALPHA-RELATED"/>
    <property type="match status" value="1"/>
</dbReference>
<keyword evidence="1" id="KW-0808">Transferase</keyword>